<dbReference type="PANTHER" id="PTHR31118:SF12">
    <property type="entry name" value="CYCLASE-LIKE PROTEIN 2"/>
    <property type="match status" value="1"/>
</dbReference>
<dbReference type="EMBL" id="LUEZ02000041">
    <property type="protein sequence ID" value="RDB25012.1"/>
    <property type="molecule type" value="Genomic_DNA"/>
</dbReference>
<evidence type="ECO:0000313" key="3">
    <source>
        <dbReference type="Proteomes" id="UP000076154"/>
    </source>
</evidence>
<reference evidence="2" key="1">
    <citation type="submission" date="2018-04" db="EMBL/GenBank/DDBJ databases">
        <title>Whole genome sequencing of Hypsizygus marmoreus.</title>
        <authorList>
            <person name="Choi I.-G."/>
            <person name="Min B."/>
            <person name="Kim J.-G."/>
            <person name="Kim S."/>
            <person name="Oh Y.-L."/>
            <person name="Kong W.-S."/>
            <person name="Park H."/>
            <person name="Jeong J."/>
            <person name="Song E.-S."/>
        </authorList>
    </citation>
    <scope>NUCLEOTIDE SEQUENCE [LARGE SCALE GENOMIC DNA]</scope>
    <source>
        <strain evidence="2">51987-8</strain>
    </source>
</reference>
<accession>A0A369JUH5</accession>
<comment type="caution">
    <text evidence="2">The sequence shown here is derived from an EMBL/GenBank/DDBJ whole genome shotgun (WGS) entry which is preliminary data.</text>
</comment>
<dbReference type="InterPro" id="IPR007325">
    <property type="entry name" value="KFase/CYL"/>
</dbReference>
<sequence>MTINPSTLVDLSHKLDSNVQIYPGDPLFSCTPHTTVAKDGYSVHTLTLGSHTGTHIDAPSHFFPDGQTIDQIPLSSLITPLVVVDLTSRELQDRQTITWSDIEGASEHMSPDVALVLRTGWSAFWGTPRYFSHPFLSRDAAAKIFDRGVRVLGVDTLSPDETSYDGVGGEQGFGVHEVILGGGGIIAENLNLGGLMNQNMIALVPLNLEGCDGSPVRAFAWKD</sequence>
<protein>
    <submittedName>
        <fullName evidence="2">Kynurenine formamidase</fullName>
    </submittedName>
</protein>
<dbReference type="GO" id="GO:0004061">
    <property type="term" value="F:arylformamidase activity"/>
    <property type="evidence" value="ECO:0007669"/>
    <property type="project" value="InterPro"/>
</dbReference>
<comment type="similarity">
    <text evidence="1">Belongs to the Cyclase 1 superfamily.</text>
</comment>
<name>A0A369JUH5_HYPMA</name>
<dbReference type="Pfam" id="PF04199">
    <property type="entry name" value="Cyclase"/>
    <property type="match status" value="1"/>
</dbReference>
<proteinExistence type="inferred from homology"/>
<dbReference type="InParanoid" id="A0A369JUH5"/>
<gene>
    <name evidence="2" type="primary">kynB</name>
    <name evidence="2" type="ORF">Hypma_007462</name>
</gene>
<organism evidence="2 3">
    <name type="scientific">Hypsizygus marmoreus</name>
    <name type="common">White beech mushroom</name>
    <name type="synonym">Agaricus marmoreus</name>
    <dbReference type="NCBI Taxonomy" id="39966"/>
    <lineage>
        <taxon>Eukaryota</taxon>
        <taxon>Fungi</taxon>
        <taxon>Dikarya</taxon>
        <taxon>Basidiomycota</taxon>
        <taxon>Agaricomycotina</taxon>
        <taxon>Agaricomycetes</taxon>
        <taxon>Agaricomycetidae</taxon>
        <taxon>Agaricales</taxon>
        <taxon>Tricholomatineae</taxon>
        <taxon>Lyophyllaceae</taxon>
        <taxon>Hypsizygus</taxon>
    </lineage>
</organism>
<dbReference type="STRING" id="39966.A0A369JUH5"/>
<dbReference type="Proteomes" id="UP000076154">
    <property type="component" value="Unassembled WGS sequence"/>
</dbReference>
<evidence type="ECO:0000256" key="1">
    <source>
        <dbReference type="ARBA" id="ARBA00007865"/>
    </source>
</evidence>
<dbReference type="OrthoDB" id="7108654at2759"/>
<dbReference type="AlphaFoldDB" id="A0A369JUH5"/>
<dbReference type="SUPFAM" id="SSF102198">
    <property type="entry name" value="Putative cyclase"/>
    <property type="match status" value="1"/>
</dbReference>
<dbReference type="Gene3D" id="3.50.30.50">
    <property type="entry name" value="Putative cyclase"/>
    <property type="match status" value="1"/>
</dbReference>
<dbReference type="GO" id="GO:0019441">
    <property type="term" value="P:L-tryptophan catabolic process to kynurenine"/>
    <property type="evidence" value="ECO:0007669"/>
    <property type="project" value="InterPro"/>
</dbReference>
<evidence type="ECO:0000313" key="2">
    <source>
        <dbReference type="EMBL" id="RDB25012.1"/>
    </source>
</evidence>
<keyword evidence="3" id="KW-1185">Reference proteome</keyword>
<dbReference type="InterPro" id="IPR037175">
    <property type="entry name" value="KFase_sf"/>
</dbReference>
<dbReference type="PANTHER" id="PTHR31118">
    <property type="entry name" value="CYCLASE-LIKE PROTEIN 2"/>
    <property type="match status" value="1"/>
</dbReference>